<dbReference type="EMBL" id="CP001110">
    <property type="protein sequence ID" value="ACF44463.1"/>
    <property type="molecule type" value="Genomic_DNA"/>
</dbReference>
<reference evidence="2 3" key="1">
    <citation type="submission" date="2008-06" db="EMBL/GenBank/DDBJ databases">
        <title>Complete sequence of Pelodictyon phaeoclathratiforme BU-1.</title>
        <authorList>
            <consortium name="US DOE Joint Genome Institute"/>
            <person name="Lucas S."/>
            <person name="Copeland A."/>
            <person name="Lapidus A."/>
            <person name="Glavina del Rio T."/>
            <person name="Dalin E."/>
            <person name="Tice H."/>
            <person name="Bruce D."/>
            <person name="Goodwin L."/>
            <person name="Pitluck S."/>
            <person name="Schmutz J."/>
            <person name="Larimer F."/>
            <person name="Land M."/>
            <person name="Hauser L."/>
            <person name="Kyrpides N."/>
            <person name="Mikhailova N."/>
            <person name="Liu Z."/>
            <person name="Li T."/>
            <person name="Zhao F."/>
            <person name="Overmann J."/>
            <person name="Bryant D.A."/>
            <person name="Richardson P."/>
        </authorList>
    </citation>
    <scope>NUCLEOTIDE SEQUENCE [LARGE SCALE GENOMIC DNA]</scope>
    <source>
        <strain evidence="3">DSM 5477 / BU-1</strain>
    </source>
</reference>
<dbReference type="RefSeq" id="WP_012508939.1">
    <property type="nucleotide sequence ID" value="NC_011060.1"/>
</dbReference>
<dbReference type="AlphaFoldDB" id="B4SDU5"/>
<proteinExistence type="predicted"/>
<dbReference type="Proteomes" id="UP000002724">
    <property type="component" value="Chromosome"/>
</dbReference>
<keyword evidence="3" id="KW-1185">Reference proteome</keyword>
<dbReference type="KEGG" id="pph:Ppha_2268"/>
<accession>B4SDU5</accession>
<gene>
    <name evidence="2" type="ordered locus">Ppha_2268</name>
</gene>
<evidence type="ECO:0000313" key="3">
    <source>
        <dbReference type="Proteomes" id="UP000002724"/>
    </source>
</evidence>
<dbReference type="eggNOG" id="ENOG502ZWGK">
    <property type="taxonomic scope" value="Bacteria"/>
</dbReference>
<evidence type="ECO:0000313" key="2">
    <source>
        <dbReference type="EMBL" id="ACF44463.1"/>
    </source>
</evidence>
<sequence length="103" mass="11639">MNTVTHRDYEQMLIRIARVLPSSRVEQLVDFARFLEAQILSEDLIKQESLTEIEADNEQWDALMATDESQALLEKMAGEALAEHRAGKTRPMSFNHKGGIVPG</sequence>
<name>B4SDU5_PELPB</name>
<dbReference type="HOGENOM" id="CLU_2261081_0_0_10"/>
<protein>
    <submittedName>
        <fullName evidence="2">Uncharacterized protein</fullName>
    </submittedName>
</protein>
<feature type="region of interest" description="Disordered" evidence="1">
    <location>
        <begin position="82"/>
        <end position="103"/>
    </location>
</feature>
<organism evidence="2 3">
    <name type="scientific">Pelodictyon phaeoclathratiforme (strain DSM 5477 / BU-1)</name>
    <dbReference type="NCBI Taxonomy" id="324925"/>
    <lineage>
        <taxon>Bacteria</taxon>
        <taxon>Pseudomonadati</taxon>
        <taxon>Chlorobiota</taxon>
        <taxon>Chlorobiia</taxon>
        <taxon>Chlorobiales</taxon>
        <taxon>Chlorobiaceae</taxon>
        <taxon>Chlorobium/Pelodictyon group</taxon>
        <taxon>Pelodictyon</taxon>
    </lineage>
</organism>
<evidence type="ECO:0000256" key="1">
    <source>
        <dbReference type="SAM" id="MobiDB-lite"/>
    </source>
</evidence>